<evidence type="ECO:0000256" key="3">
    <source>
        <dbReference type="ARBA" id="ARBA00022763"/>
    </source>
</evidence>
<evidence type="ECO:0000256" key="5">
    <source>
        <dbReference type="ARBA" id="ARBA00022806"/>
    </source>
</evidence>
<keyword evidence="7" id="KW-0238">DNA-binding</keyword>
<reference evidence="12 13" key="1">
    <citation type="journal article" date="2016" name="Nat. Commun.">
        <title>Thousands of microbial genomes shed light on interconnected biogeochemical processes in an aquifer system.</title>
        <authorList>
            <person name="Anantharaman K."/>
            <person name="Brown C.T."/>
            <person name="Hug L.A."/>
            <person name="Sharon I."/>
            <person name="Castelle C.J."/>
            <person name="Probst A.J."/>
            <person name="Thomas B.C."/>
            <person name="Singh A."/>
            <person name="Wilkins M.J."/>
            <person name="Karaoz U."/>
            <person name="Brodie E.L."/>
            <person name="Williams K.H."/>
            <person name="Hubbard S.S."/>
            <person name="Banfield J.F."/>
        </authorList>
    </citation>
    <scope>NUCLEOTIDE SEQUENCE [LARGE SCALE GENOMIC DNA]</scope>
</reference>
<dbReference type="CDD" id="cd17991">
    <property type="entry name" value="DEXHc_TRCF"/>
    <property type="match status" value="1"/>
</dbReference>
<keyword evidence="4" id="KW-0378">Hydrolase</keyword>
<dbReference type="Gene3D" id="3.40.50.300">
    <property type="entry name" value="P-loop containing nucleotide triphosphate hydrolases"/>
    <property type="match status" value="2"/>
</dbReference>
<evidence type="ECO:0000256" key="9">
    <source>
        <dbReference type="SAM" id="Coils"/>
    </source>
</evidence>
<dbReference type="InterPro" id="IPR041471">
    <property type="entry name" value="UvrB_inter"/>
</dbReference>
<dbReference type="SMART" id="SM00490">
    <property type="entry name" value="HELICc"/>
    <property type="match status" value="1"/>
</dbReference>
<dbReference type="InterPro" id="IPR047112">
    <property type="entry name" value="RecG/Mfd"/>
</dbReference>
<dbReference type="SUPFAM" id="SSF141259">
    <property type="entry name" value="CarD-like"/>
    <property type="match status" value="1"/>
</dbReference>
<gene>
    <name evidence="12" type="ORF">A3G49_01350</name>
</gene>
<evidence type="ECO:0000256" key="4">
    <source>
        <dbReference type="ARBA" id="ARBA00022801"/>
    </source>
</evidence>
<dbReference type="InterPro" id="IPR001650">
    <property type="entry name" value="Helicase_C-like"/>
</dbReference>
<dbReference type="Proteomes" id="UP000177171">
    <property type="component" value="Unassembled WGS sequence"/>
</dbReference>
<keyword evidence="8" id="KW-0234">DNA repair</keyword>
<dbReference type="GO" id="GO:0003677">
    <property type="term" value="F:DNA binding"/>
    <property type="evidence" value="ECO:0007669"/>
    <property type="project" value="UniProtKB-KW"/>
</dbReference>
<feature type="domain" description="Helicase ATP-binding" evidence="10">
    <location>
        <begin position="324"/>
        <end position="485"/>
    </location>
</feature>
<dbReference type="PANTHER" id="PTHR47964:SF1">
    <property type="entry name" value="ATP-DEPENDENT DNA HELICASE HOMOLOG RECG, CHLOROPLASTIC"/>
    <property type="match status" value="1"/>
</dbReference>
<dbReference type="Pfam" id="PF00270">
    <property type="entry name" value="DEAD"/>
    <property type="match status" value="1"/>
</dbReference>
<evidence type="ECO:0000259" key="11">
    <source>
        <dbReference type="PROSITE" id="PS51194"/>
    </source>
</evidence>
<keyword evidence="6" id="KW-0067">ATP-binding</keyword>
<dbReference type="InterPro" id="IPR003711">
    <property type="entry name" value="CarD-like/TRCF_RID"/>
</dbReference>
<dbReference type="GO" id="GO:0016787">
    <property type="term" value="F:hydrolase activity"/>
    <property type="evidence" value="ECO:0007669"/>
    <property type="project" value="UniProtKB-KW"/>
</dbReference>
<evidence type="ECO:0000256" key="8">
    <source>
        <dbReference type="ARBA" id="ARBA00023204"/>
    </source>
</evidence>
<evidence type="ECO:0000256" key="6">
    <source>
        <dbReference type="ARBA" id="ARBA00022840"/>
    </source>
</evidence>
<feature type="coiled-coil region" evidence="9">
    <location>
        <begin position="524"/>
        <end position="555"/>
    </location>
</feature>
<keyword evidence="1" id="KW-0963">Cytoplasm</keyword>
<evidence type="ECO:0008006" key="14">
    <source>
        <dbReference type="Google" id="ProtNLM"/>
    </source>
</evidence>
<dbReference type="InterPro" id="IPR011545">
    <property type="entry name" value="DEAD/DEAH_box_helicase_dom"/>
</dbReference>
<dbReference type="PROSITE" id="PS51194">
    <property type="entry name" value="HELICASE_CTER"/>
    <property type="match status" value="1"/>
</dbReference>
<dbReference type="AlphaFoldDB" id="A0A1G2LQW9"/>
<organism evidence="12 13">
    <name type="scientific">Candidatus Sungbacteria bacterium RIFCSPLOWO2_12_FULL_41_11</name>
    <dbReference type="NCBI Taxonomy" id="1802286"/>
    <lineage>
        <taxon>Bacteria</taxon>
        <taxon>Candidatus Sungiibacteriota</taxon>
    </lineage>
</organism>
<evidence type="ECO:0000256" key="1">
    <source>
        <dbReference type="ARBA" id="ARBA00022490"/>
    </source>
</evidence>
<keyword evidence="5" id="KW-0347">Helicase</keyword>
<feature type="domain" description="Helicase C-terminal" evidence="11">
    <location>
        <begin position="507"/>
        <end position="687"/>
    </location>
</feature>
<dbReference type="GO" id="GO:0005524">
    <property type="term" value="F:ATP binding"/>
    <property type="evidence" value="ECO:0007669"/>
    <property type="project" value="UniProtKB-KW"/>
</dbReference>
<dbReference type="Pfam" id="PF17757">
    <property type="entry name" value="UvrB_inter"/>
    <property type="match status" value="1"/>
</dbReference>
<evidence type="ECO:0000256" key="2">
    <source>
        <dbReference type="ARBA" id="ARBA00022741"/>
    </source>
</evidence>
<keyword evidence="3" id="KW-0227">DNA damage</keyword>
<evidence type="ECO:0000259" key="10">
    <source>
        <dbReference type="PROSITE" id="PS51192"/>
    </source>
</evidence>
<keyword evidence="9" id="KW-0175">Coiled coil</keyword>
<dbReference type="Gene3D" id="2.40.10.170">
    <property type="match status" value="1"/>
</dbReference>
<evidence type="ECO:0000313" key="13">
    <source>
        <dbReference type="Proteomes" id="UP000177171"/>
    </source>
</evidence>
<comment type="caution">
    <text evidence="12">The sequence shown here is derived from an EMBL/GenBank/DDBJ whole genome shotgun (WGS) entry which is preliminary data.</text>
</comment>
<dbReference type="SMART" id="SM01058">
    <property type="entry name" value="CarD_TRCF"/>
    <property type="match status" value="1"/>
</dbReference>
<accession>A0A1G2LQW9</accession>
<dbReference type="InterPro" id="IPR027417">
    <property type="entry name" value="P-loop_NTPase"/>
</dbReference>
<name>A0A1G2LQW9_9BACT</name>
<dbReference type="Gene3D" id="3.30.2060.10">
    <property type="entry name" value="Penicillin-binding protein 1b domain"/>
    <property type="match status" value="1"/>
</dbReference>
<keyword evidence="2" id="KW-0547">Nucleotide-binding</keyword>
<evidence type="ECO:0000256" key="7">
    <source>
        <dbReference type="ARBA" id="ARBA00023125"/>
    </source>
</evidence>
<dbReference type="InterPro" id="IPR014001">
    <property type="entry name" value="Helicase_ATP-bd"/>
</dbReference>
<dbReference type="GO" id="GO:0006281">
    <property type="term" value="P:DNA repair"/>
    <property type="evidence" value="ECO:0007669"/>
    <property type="project" value="UniProtKB-KW"/>
</dbReference>
<sequence length="726" mass="83128">MSTGPPIREFLIVSITPQFLERGVLWFQENYEKVKHAIRSPSASSGNTIGFWQNNALIIEKELEIKPGEFLRRISGFGYEKTGMLFGKGEFAHHGNIIDIWPINSDEPFKIEFFGNKIEEIYLQPTTDNKQPTTTTRFTKKYGSLKNLKPGNYVVHVDHGIGIFRGITAKNEIQNPKSEILNKPKIQNHKIQNEFGNLKLEIENSTTKNADAFFMVEYAPPRDRTEPDRLFVPVEQEKRLSPYIGFETPVIHRLGGNLWTKIKKRIREDAEKLAKELLKIYAVRESITRPPYQFDETMAREFADEFEFVETEDQTKAIEDIKKDFLRESPMDRIICGDVGFGKTEVAMRAVFDAVANNYQVALISPTTILANEHNKNFEKRFAKFPVEICSLSRLTPAKELKKTLEKIKEGKCDIVIGTHRLLSQDVAFKNLGLVIIDEEQRFGVKQKEKFKELRSSCDILSLSATPIPRTLNLAMAKLRDLSIISTPPPGRLPIKTFILPHSYKIFARAIISEIKRKGQIYFLHNRIETIEKVKEKLQRALEKEKKNKSSANFRTRENLRVNSTFHFPLSTPRIEIIHGRMDEKTMIRIMDEFRAKKIDILLATTIIENGLDFSNANTLIVDDATRLGLAQAYQIRGRIGRGDKEAYAYFSYRPNSITEMAMERLLALKEFEELGSGYEVALRDLEMRGAGNILGREQSGAINRVGLNLYCQILADAVEELKKTA</sequence>
<dbReference type="InterPro" id="IPR036101">
    <property type="entry name" value="CarD-like/TRCF_RID_sf"/>
</dbReference>
<dbReference type="SMART" id="SM00487">
    <property type="entry name" value="DEXDc"/>
    <property type="match status" value="1"/>
</dbReference>
<dbReference type="PANTHER" id="PTHR47964">
    <property type="entry name" value="ATP-DEPENDENT DNA HELICASE HOMOLOG RECG, CHLOROPLASTIC"/>
    <property type="match status" value="1"/>
</dbReference>
<dbReference type="Pfam" id="PF00271">
    <property type="entry name" value="Helicase_C"/>
    <property type="match status" value="1"/>
</dbReference>
<dbReference type="EMBL" id="MHQY01000031">
    <property type="protein sequence ID" value="OHA13279.1"/>
    <property type="molecule type" value="Genomic_DNA"/>
</dbReference>
<dbReference type="GO" id="GO:0003678">
    <property type="term" value="F:DNA helicase activity"/>
    <property type="evidence" value="ECO:0007669"/>
    <property type="project" value="TreeGrafter"/>
</dbReference>
<evidence type="ECO:0000313" key="12">
    <source>
        <dbReference type="EMBL" id="OHA13279.1"/>
    </source>
</evidence>
<protein>
    <recommendedName>
        <fullName evidence="14">Transcription-repair coupling factor</fullName>
    </recommendedName>
</protein>
<proteinExistence type="predicted"/>
<dbReference type="PROSITE" id="PS51192">
    <property type="entry name" value="HELICASE_ATP_BIND_1"/>
    <property type="match status" value="1"/>
</dbReference>
<dbReference type="Pfam" id="PF02559">
    <property type="entry name" value="CarD_TRCF_RID"/>
    <property type="match status" value="1"/>
</dbReference>
<dbReference type="SUPFAM" id="SSF52540">
    <property type="entry name" value="P-loop containing nucleoside triphosphate hydrolases"/>
    <property type="match status" value="3"/>
</dbReference>